<dbReference type="InterPro" id="IPR029058">
    <property type="entry name" value="AB_hydrolase_fold"/>
</dbReference>
<dbReference type="Pfam" id="PF00756">
    <property type="entry name" value="Esterase"/>
    <property type="match status" value="1"/>
</dbReference>
<dbReference type="Proteomes" id="UP000295781">
    <property type="component" value="Chromosome"/>
</dbReference>
<dbReference type="InterPro" id="IPR050583">
    <property type="entry name" value="Mycobacterial_A85_antigen"/>
</dbReference>
<dbReference type="SUPFAM" id="SSF53474">
    <property type="entry name" value="alpha/beta-Hydrolases"/>
    <property type="match status" value="1"/>
</dbReference>
<accession>A0A4P2QBQ1</accession>
<protein>
    <recommendedName>
        <fullName evidence="5">Esterase</fullName>
    </recommendedName>
</protein>
<feature type="chain" id="PRO_5020486429" description="Esterase" evidence="2">
    <location>
        <begin position="25"/>
        <end position="430"/>
    </location>
</feature>
<evidence type="ECO:0000313" key="4">
    <source>
        <dbReference type="Proteomes" id="UP000295781"/>
    </source>
</evidence>
<organism evidence="3 4">
    <name type="scientific">Sorangium cellulosum</name>
    <name type="common">Polyangium cellulosum</name>
    <dbReference type="NCBI Taxonomy" id="56"/>
    <lineage>
        <taxon>Bacteria</taxon>
        <taxon>Pseudomonadati</taxon>
        <taxon>Myxococcota</taxon>
        <taxon>Polyangia</taxon>
        <taxon>Polyangiales</taxon>
        <taxon>Polyangiaceae</taxon>
        <taxon>Sorangium</taxon>
    </lineage>
</organism>
<feature type="region of interest" description="Disordered" evidence="1">
    <location>
        <begin position="296"/>
        <end position="407"/>
    </location>
</feature>
<name>A0A4P2QBQ1_SORCE</name>
<proteinExistence type="predicted"/>
<dbReference type="GO" id="GO:0016747">
    <property type="term" value="F:acyltransferase activity, transferring groups other than amino-acyl groups"/>
    <property type="evidence" value="ECO:0007669"/>
    <property type="project" value="TreeGrafter"/>
</dbReference>
<dbReference type="EMBL" id="CP012670">
    <property type="protein sequence ID" value="AUX27140.1"/>
    <property type="molecule type" value="Genomic_DNA"/>
</dbReference>
<evidence type="ECO:0008006" key="5">
    <source>
        <dbReference type="Google" id="ProtNLM"/>
    </source>
</evidence>
<keyword evidence="2" id="KW-0732">Signal</keyword>
<sequence>MPLKKWPAVLSFSVISVLPAAVYASDPANLPLPPRGFDSRDANIPHGKVDVSVSYPTRNYGMRKVTVYTPPGYSTNQKYPVVYLHHGIGGNEVSWIGQGSNEGNADNIMDYLYSKQMAKPMIVVMPSGKMDGADDFARFANFGDVLLKDLIPWVEKTYSAATDADSRAISGLSMGGGQTFNFGFPNTDVFHYIGPYSAAPNTQQPSQTIKDVAAVKNNVKLIFISCGSADNLIGNSKNYHDFLDQNNIDHIYQIEANEGHTKTVWNRSFYNFAQRIFLDEGTTSGGGAGGADGAGGAGGADGAGGAGETAGNGGSAGDGSGNGGSAGDGSGNGGSAGDGSGSGAGAGDGSGDGGGVTGGGAVTTGGSAAAGGQVSSSASGGTDQGTPVEEDSGCSVSVPGSDPGTPWRLGLHLAALGAVLFRARARRNRG</sequence>
<feature type="compositionally biased region" description="Low complexity" evidence="1">
    <location>
        <begin position="364"/>
        <end position="381"/>
    </location>
</feature>
<reference evidence="3 4" key="1">
    <citation type="submission" date="2015-09" db="EMBL/GenBank/DDBJ databases">
        <title>Sorangium comparison.</title>
        <authorList>
            <person name="Zaburannyi N."/>
            <person name="Bunk B."/>
            <person name="Overmann J."/>
            <person name="Mueller R."/>
        </authorList>
    </citation>
    <scope>NUCLEOTIDE SEQUENCE [LARGE SCALE GENOMIC DNA]</scope>
    <source>
        <strain evidence="3 4">So ceGT47</strain>
    </source>
</reference>
<dbReference type="PANTHER" id="PTHR48098:SF1">
    <property type="entry name" value="DIACYLGLYCEROL ACYLTRANSFERASE_MYCOLYLTRANSFERASE AG85A"/>
    <property type="match status" value="1"/>
</dbReference>
<evidence type="ECO:0000313" key="3">
    <source>
        <dbReference type="EMBL" id="AUX27140.1"/>
    </source>
</evidence>
<dbReference type="AlphaFoldDB" id="A0A4P2QBQ1"/>
<evidence type="ECO:0000256" key="1">
    <source>
        <dbReference type="SAM" id="MobiDB-lite"/>
    </source>
</evidence>
<dbReference type="InterPro" id="IPR000801">
    <property type="entry name" value="Esterase-like"/>
</dbReference>
<dbReference type="PANTHER" id="PTHR48098">
    <property type="entry name" value="ENTEROCHELIN ESTERASE-RELATED"/>
    <property type="match status" value="1"/>
</dbReference>
<evidence type="ECO:0000256" key="2">
    <source>
        <dbReference type="SAM" id="SignalP"/>
    </source>
</evidence>
<dbReference type="Gene3D" id="3.40.50.1820">
    <property type="entry name" value="alpha/beta hydrolase"/>
    <property type="match status" value="1"/>
</dbReference>
<gene>
    <name evidence="3" type="ORF">SOCEGT47_077200</name>
</gene>
<feature type="compositionally biased region" description="Gly residues" evidence="1">
    <location>
        <begin position="296"/>
        <end position="363"/>
    </location>
</feature>
<feature type="signal peptide" evidence="2">
    <location>
        <begin position="1"/>
        <end position="24"/>
    </location>
</feature>